<proteinExistence type="predicted"/>
<comment type="caution">
    <text evidence="1">The sequence shown here is derived from an EMBL/GenBank/DDBJ whole genome shotgun (WGS) entry which is preliminary data.</text>
</comment>
<gene>
    <name evidence="1" type="ORF">GCM10011400_18120</name>
</gene>
<keyword evidence="2" id="KW-1185">Reference proteome</keyword>
<name>A0ABQ1M5D6_9BURK</name>
<dbReference type="EMBL" id="BMHL01000002">
    <property type="protein sequence ID" value="GGC31801.1"/>
    <property type="molecule type" value="Genomic_DNA"/>
</dbReference>
<evidence type="ECO:0000313" key="1">
    <source>
        <dbReference type="EMBL" id="GGC31801.1"/>
    </source>
</evidence>
<sequence length="100" mass="11712">MDWRLLCIDGKRLSEELDALVYATRLQRERAQQLQRLEMAWLEFEDLTVELFGLGECAILLKRDGLPKHVVQLLREIGRLAHEVSFDRMRVESGNRFQAA</sequence>
<organism evidence="1 2">
    <name type="scientific">Paraburkholderia caffeinilytica</name>
    <dbReference type="NCBI Taxonomy" id="1761016"/>
    <lineage>
        <taxon>Bacteria</taxon>
        <taxon>Pseudomonadati</taxon>
        <taxon>Pseudomonadota</taxon>
        <taxon>Betaproteobacteria</taxon>
        <taxon>Burkholderiales</taxon>
        <taxon>Burkholderiaceae</taxon>
        <taxon>Paraburkholderia</taxon>
    </lineage>
</organism>
<protein>
    <submittedName>
        <fullName evidence="1">Uncharacterized protein</fullName>
    </submittedName>
</protein>
<accession>A0ABQ1M5D6</accession>
<dbReference type="Proteomes" id="UP000602004">
    <property type="component" value="Unassembled WGS sequence"/>
</dbReference>
<evidence type="ECO:0000313" key="2">
    <source>
        <dbReference type="Proteomes" id="UP000602004"/>
    </source>
</evidence>
<reference evidence="2" key="1">
    <citation type="journal article" date="2019" name="Int. J. Syst. Evol. Microbiol.">
        <title>The Global Catalogue of Microorganisms (GCM) 10K type strain sequencing project: providing services to taxonomists for standard genome sequencing and annotation.</title>
        <authorList>
            <consortium name="The Broad Institute Genomics Platform"/>
            <consortium name="The Broad Institute Genome Sequencing Center for Infectious Disease"/>
            <person name="Wu L."/>
            <person name="Ma J."/>
        </authorList>
    </citation>
    <scope>NUCLEOTIDE SEQUENCE [LARGE SCALE GENOMIC DNA]</scope>
    <source>
        <strain evidence="2">CGMCC 1.15103</strain>
    </source>
</reference>